<dbReference type="PANTHER" id="PTHR19321:SF7">
    <property type="entry name" value="65-KDA MICROTUBULE-ASSOCIATED PROTEIN 3"/>
    <property type="match status" value="1"/>
</dbReference>
<sequence>MACPSNDQLLQLETTCGSLLYELQIIWDEVGESDAERDKMLLELEQECLEVYRRKVDQANRCRAQLRQAIADSEAELAAICSAVGEPPVHTRQSNQRAGSLKEELESITPQLEEMRKKKVERLNQFIEVIEQIRKISLEIMPSGSNPLKLAVDESDLSSRRLEDLYRQFELLQKEKSDRLKQVMDHLSSLNALCSVLGVDFKETIREIHPSLEEAEVSKCVSIATIERLAMAIGRLREIKIERMKKLQDLASTMLELWNLMDTPIEEQQLFQNVTCNIAASEQEITEANTLSVDLLNYVEAEVLRLEQLKVSKMKELVLKKKTELEELRRWVHLVAEAENQEEFEISAIESGAIDATLILEQIEFQIAKVKEEAFSRKDILERVEKWFAACQEEAWLEEYNRDENRYNAGRGAHLSLKRAEKARALVNKIPVIVETLAAKITQWEKERGIEFTYDGVRLLSMLEEYTIVRQEKEQERKRQRDQKRLQGQLIAEQEALYGSKPSPSKSQSAKKIPRTSAGCPSRRLSGATQPPKLDHPHSAKPVRSAKKTDDLGILSPGARGTDITALPVKKLTYNAMTTHQEVGVPRKPFAPIQPVNNMPSTPSKHIVSTFEENKSPNVMLTPKTPMAVQAPMQVANTPVPPTCLFDQAVAKVVAPGEQTEYSFEERRLAFYLSR</sequence>
<dbReference type="GO" id="GO:0005874">
    <property type="term" value="C:microtubule"/>
    <property type="evidence" value="ECO:0007669"/>
    <property type="project" value="UniProtKB-KW"/>
</dbReference>
<dbReference type="AlphaFoldDB" id="A0A9E7JXX1"/>
<comment type="subcellular location">
    <subcellularLocation>
        <location evidence="2">Cytoplasm</location>
    </subcellularLocation>
    <subcellularLocation>
        <location evidence="1">Nucleus</location>
    </subcellularLocation>
</comment>
<dbReference type="OrthoDB" id="642895at2759"/>
<keyword evidence="8" id="KW-0175">Coiled coil</keyword>
<proteinExistence type="inferred from homology"/>
<feature type="coiled-coil region" evidence="8">
    <location>
        <begin position="49"/>
        <end position="76"/>
    </location>
</feature>
<dbReference type="Gene3D" id="1.20.58.1520">
    <property type="match status" value="1"/>
</dbReference>
<name>A0A9E7JXX1_9LILI</name>
<evidence type="ECO:0000256" key="8">
    <source>
        <dbReference type="SAM" id="Coils"/>
    </source>
</evidence>
<gene>
    <name evidence="10" type="ORF">MUK42_29985</name>
</gene>
<keyword evidence="6" id="KW-0493">Microtubule</keyword>
<dbReference type="GO" id="GO:0005737">
    <property type="term" value="C:cytoplasm"/>
    <property type="evidence" value="ECO:0007669"/>
    <property type="project" value="UniProtKB-SubCell"/>
</dbReference>
<accession>A0A9E7JXX1</accession>
<evidence type="ECO:0000256" key="9">
    <source>
        <dbReference type="SAM" id="MobiDB-lite"/>
    </source>
</evidence>
<keyword evidence="4" id="KW-0963">Cytoplasm</keyword>
<reference evidence="10" key="1">
    <citation type="submission" date="2022-05" db="EMBL/GenBank/DDBJ databases">
        <title>The Musa troglodytarum L. genome provides insights into the mechanism of non-climacteric behaviour and enrichment of carotenoids.</title>
        <authorList>
            <person name="Wang J."/>
        </authorList>
    </citation>
    <scope>NUCLEOTIDE SEQUENCE</scope>
    <source>
        <tissue evidence="10">Leaf</tissue>
    </source>
</reference>
<dbReference type="EMBL" id="CP097506">
    <property type="protein sequence ID" value="URD96375.1"/>
    <property type="molecule type" value="Genomic_DNA"/>
</dbReference>
<feature type="region of interest" description="Disordered" evidence="9">
    <location>
        <begin position="493"/>
        <end position="561"/>
    </location>
</feature>
<evidence type="ECO:0000256" key="7">
    <source>
        <dbReference type="ARBA" id="ARBA00023242"/>
    </source>
</evidence>
<keyword evidence="7" id="KW-0539">Nucleus</keyword>
<evidence type="ECO:0000313" key="11">
    <source>
        <dbReference type="Proteomes" id="UP001055439"/>
    </source>
</evidence>
<dbReference type="GO" id="GO:0000226">
    <property type="term" value="P:microtubule cytoskeleton organization"/>
    <property type="evidence" value="ECO:0007669"/>
    <property type="project" value="InterPro"/>
</dbReference>
<feature type="compositionally biased region" description="Low complexity" evidence="9">
    <location>
        <begin position="500"/>
        <end position="511"/>
    </location>
</feature>
<evidence type="ECO:0000256" key="1">
    <source>
        <dbReference type="ARBA" id="ARBA00004123"/>
    </source>
</evidence>
<dbReference type="GO" id="GO:0008017">
    <property type="term" value="F:microtubule binding"/>
    <property type="evidence" value="ECO:0007669"/>
    <property type="project" value="InterPro"/>
</dbReference>
<keyword evidence="5" id="KW-0597">Phosphoprotein</keyword>
<evidence type="ECO:0000256" key="3">
    <source>
        <dbReference type="ARBA" id="ARBA00006187"/>
    </source>
</evidence>
<keyword evidence="11" id="KW-1185">Reference proteome</keyword>
<evidence type="ECO:0000313" key="10">
    <source>
        <dbReference type="EMBL" id="URD96376.1"/>
    </source>
</evidence>
<dbReference type="Pfam" id="PF03999">
    <property type="entry name" value="MAP65_ASE1"/>
    <property type="match status" value="1"/>
</dbReference>
<dbReference type="EMBL" id="CP097506">
    <property type="protein sequence ID" value="URD96376.1"/>
    <property type="molecule type" value="Genomic_DNA"/>
</dbReference>
<dbReference type="InterPro" id="IPR007145">
    <property type="entry name" value="MAP65_Ase1_PRC1"/>
</dbReference>
<dbReference type="Proteomes" id="UP001055439">
    <property type="component" value="Chromosome 4"/>
</dbReference>
<protein>
    <submittedName>
        <fullName evidence="10">65-kDa microtubule-associated protein</fullName>
    </submittedName>
</protein>
<dbReference type="GO" id="GO:0005819">
    <property type="term" value="C:spindle"/>
    <property type="evidence" value="ECO:0007669"/>
    <property type="project" value="TreeGrafter"/>
</dbReference>
<evidence type="ECO:0000256" key="6">
    <source>
        <dbReference type="ARBA" id="ARBA00022701"/>
    </source>
</evidence>
<evidence type="ECO:0000256" key="5">
    <source>
        <dbReference type="ARBA" id="ARBA00022553"/>
    </source>
</evidence>
<dbReference type="GO" id="GO:0005634">
    <property type="term" value="C:nucleus"/>
    <property type="evidence" value="ECO:0007669"/>
    <property type="project" value="UniProtKB-SubCell"/>
</dbReference>
<organism evidence="10 11">
    <name type="scientific">Musa troglodytarum</name>
    <name type="common">fe'i banana</name>
    <dbReference type="NCBI Taxonomy" id="320322"/>
    <lineage>
        <taxon>Eukaryota</taxon>
        <taxon>Viridiplantae</taxon>
        <taxon>Streptophyta</taxon>
        <taxon>Embryophyta</taxon>
        <taxon>Tracheophyta</taxon>
        <taxon>Spermatophyta</taxon>
        <taxon>Magnoliopsida</taxon>
        <taxon>Liliopsida</taxon>
        <taxon>Zingiberales</taxon>
        <taxon>Musaceae</taxon>
        <taxon>Musa</taxon>
    </lineage>
</organism>
<evidence type="ECO:0000256" key="2">
    <source>
        <dbReference type="ARBA" id="ARBA00004496"/>
    </source>
</evidence>
<dbReference type="PANTHER" id="PTHR19321">
    <property type="entry name" value="PROTEIN REGULATOR OF CYTOKINESIS 1 PRC1-RELATED"/>
    <property type="match status" value="1"/>
</dbReference>
<dbReference type="FunFam" id="1.20.58.1520:FF:000002">
    <property type="entry name" value="65-kDa microtubule-associated protein 6"/>
    <property type="match status" value="1"/>
</dbReference>
<comment type="similarity">
    <text evidence="3">Belongs to the MAP65/ASE1 family.</text>
</comment>
<evidence type="ECO:0000256" key="4">
    <source>
        <dbReference type="ARBA" id="ARBA00022490"/>
    </source>
</evidence>